<name>A0A1M2W333_TRAPU</name>
<dbReference type="EMBL" id="MNAD01000311">
    <property type="protein sequence ID" value="OJT14261.1"/>
    <property type="molecule type" value="Genomic_DNA"/>
</dbReference>
<evidence type="ECO:0000313" key="2">
    <source>
        <dbReference type="EMBL" id="OJT14261.1"/>
    </source>
</evidence>
<proteinExistence type="predicted"/>
<feature type="compositionally biased region" description="Polar residues" evidence="1">
    <location>
        <begin position="122"/>
        <end position="146"/>
    </location>
</feature>
<feature type="region of interest" description="Disordered" evidence="1">
    <location>
        <begin position="122"/>
        <end position="186"/>
    </location>
</feature>
<feature type="compositionally biased region" description="Low complexity" evidence="1">
    <location>
        <begin position="170"/>
        <end position="181"/>
    </location>
</feature>
<dbReference type="OMA" id="FAITADC"/>
<accession>A0A1M2W333</accession>
<dbReference type="STRING" id="154538.A0A1M2W333"/>
<keyword evidence="3" id="KW-1185">Reference proteome</keyword>
<protein>
    <submittedName>
        <fullName evidence="2">Uncharacterized protein</fullName>
    </submittedName>
</protein>
<evidence type="ECO:0000256" key="1">
    <source>
        <dbReference type="SAM" id="MobiDB-lite"/>
    </source>
</evidence>
<gene>
    <name evidence="2" type="ORF">TRAPUB_9203</name>
</gene>
<dbReference type="Proteomes" id="UP000184267">
    <property type="component" value="Unassembled WGS sequence"/>
</dbReference>
<evidence type="ECO:0000313" key="3">
    <source>
        <dbReference type="Proteomes" id="UP000184267"/>
    </source>
</evidence>
<dbReference type="OrthoDB" id="2755266at2759"/>
<reference evidence="2 3" key="1">
    <citation type="submission" date="2016-10" db="EMBL/GenBank/DDBJ databases">
        <title>Genome sequence of the basidiomycete white-rot fungus Trametes pubescens.</title>
        <authorList>
            <person name="Makela M.R."/>
            <person name="Granchi Z."/>
            <person name="Peng M."/>
            <person name="De Vries R.P."/>
            <person name="Grigoriev I."/>
            <person name="Riley R."/>
            <person name="Hilden K."/>
        </authorList>
    </citation>
    <scope>NUCLEOTIDE SEQUENCE [LARGE SCALE GENOMIC DNA]</scope>
    <source>
        <strain evidence="2 3">FBCC735</strain>
    </source>
</reference>
<organism evidence="2 3">
    <name type="scientific">Trametes pubescens</name>
    <name type="common">White-rot fungus</name>
    <dbReference type="NCBI Taxonomy" id="154538"/>
    <lineage>
        <taxon>Eukaryota</taxon>
        <taxon>Fungi</taxon>
        <taxon>Dikarya</taxon>
        <taxon>Basidiomycota</taxon>
        <taxon>Agaricomycotina</taxon>
        <taxon>Agaricomycetes</taxon>
        <taxon>Polyporales</taxon>
        <taxon>Polyporaceae</taxon>
        <taxon>Trametes</taxon>
    </lineage>
</organism>
<dbReference type="AlphaFoldDB" id="A0A1M2W333"/>
<sequence length="208" mass="20517">MVDVAAATLYIPFFDPQPITADIEGVDASGHTTWRIGPGVPSGTLTEDSDLFASATLVAGPTDLHLVENDTELNFAITADCGLNGAVAVCTVDASAGDIVSTTIITTTANAFDVQVAATAQVTPTDSSGTETATPTATSGSDQQTGGLRVTATASVPPRIGTSGAPPAVTDSGSATPSATGGSNGAGRVGSSVFGLGMSVVLVALWFV</sequence>
<comment type="caution">
    <text evidence="2">The sequence shown here is derived from an EMBL/GenBank/DDBJ whole genome shotgun (WGS) entry which is preliminary data.</text>
</comment>